<feature type="repeat" description="WD" evidence="1">
    <location>
        <begin position="613"/>
        <end position="654"/>
    </location>
</feature>
<dbReference type="AlphaFoldDB" id="K9WHH7"/>
<dbReference type="PANTHER" id="PTHR19879">
    <property type="entry name" value="TRANSCRIPTION INITIATION FACTOR TFIID"/>
    <property type="match status" value="1"/>
</dbReference>
<feature type="repeat" description="WD" evidence="1">
    <location>
        <begin position="744"/>
        <end position="779"/>
    </location>
</feature>
<evidence type="ECO:0000313" key="6">
    <source>
        <dbReference type="Proteomes" id="UP000010471"/>
    </source>
</evidence>
<dbReference type="InterPro" id="IPR015943">
    <property type="entry name" value="WD40/YVTN_repeat-like_dom_sf"/>
</dbReference>
<evidence type="ECO:0000256" key="2">
    <source>
        <dbReference type="PROSITE-ProRule" id="PRU10141"/>
    </source>
</evidence>
<dbReference type="OrthoDB" id="500858at2"/>
<evidence type="ECO:0000313" key="5">
    <source>
        <dbReference type="EMBL" id="AFZ19628.1"/>
    </source>
</evidence>
<dbReference type="PROSITE" id="PS50011">
    <property type="entry name" value="PROTEIN_KINASE_DOM"/>
    <property type="match status" value="1"/>
</dbReference>
<feature type="binding site" evidence="2">
    <location>
        <position position="65"/>
    </location>
    <ligand>
        <name>ATP</name>
        <dbReference type="ChEBI" id="CHEBI:30616"/>
    </ligand>
</feature>
<feature type="domain" description="Protein kinase" evidence="4">
    <location>
        <begin position="34"/>
        <end position="306"/>
    </location>
</feature>
<name>K9WHH7_9CYAN</name>
<dbReference type="GO" id="GO:0005524">
    <property type="term" value="F:ATP binding"/>
    <property type="evidence" value="ECO:0007669"/>
    <property type="project" value="UniProtKB-UniRule"/>
</dbReference>
<dbReference type="PROSITE" id="PS50082">
    <property type="entry name" value="WD_REPEATS_2"/>
    <property type="match status" value="2"/>
</dbReference>
<keyword evidence="1" id="KW-0853">WD repeat</keyword>
<dbReference type="GO" id="GO:0004672">
    <property type="term" value="F:protein kinase activity"/>
    <property type="evidence" value="ECO:0007669"/>
    <property type="project" value="InterPro"/>
</dbReference>
<dbReference type="InterPro" id="IPR011047">
    <property type="entry name" value="Quinoprotein_ADH-like_sf"/>
</dbReference>
<dbReference type="PROSITE" id="PS00107">
    <property type="entry name" value="PROTEIN_KINASE_ATP"/>
    <property type="match status" value="1"/>
</dbReference>
<dbReference type="KEGG" id="mic:Mic7113_3920"/>
<organism evidence="5 6">
    <name type="scientific">Allocoleopsis franciscana PCC 7113</name>
    <dbReference type="NCBI Taxonomy" id="1173027"/>
    <lineage>
        <taxon>Bacteria</taxon>
        <taxon>Bacillati</taxon>
        <taxon>Cyanobacteriota</taxon>
        <taxon>Cyanophyceae</taxon>
        <taxon>Coleofasciculales</taxon>
        <taxon>Coleofasciculaceae</taxon>
        <taxon>Allocoleopsis</taxon>
        <taxon>Allocoleopsis franciscana</taxon>
    </lineage>
</organism>
<dbReference type="InterPro" id="IPR011009">
    <property type="entry name" value="Kinase-like_dom_sf"/>
</dbReference>
<dbReference type="PANTHER" id="PTHR19879:SF9">
    <property type="entry name" value="TRANSCRIPTION INITIATION FACTOR TFIID SUBUNIT 5"/>
    <property type="match status" value="1"/>
</dbReference>
<dbReference type="SUPFAM" id="SSF50998">
    <property type="entry name" value="Quinoprotein alcohol dehydrogenase-like"/>
    <property type="match status" value="1"/>
</dbReference>
<dbReference type="Gene3D" id="2.130.10.10">
    <property type="entry name" value="YVTN repeat-like/Quinoprotein amine dehydrogenase"/>
    <property type="match status" value="3"/>
</dbReference>
<dbReference type="PATRIC" id="fig|1173027.3.peg.4315"/>
<dbReference type="Gene3D" id="1.10.510.10">
    <property type="entry name" value="Transferase(Phosphotransferase) domain 1"/>
    <property type="match status" value="1"/>
</dbReference>
<keyword evidence="2" id="KW-0067">ATP-binding</keyword>
<dbReference type="eggNOG" id="COG0515">
    <property type="taxonomic scope" value="Bacteria"/>
</dbReference>
<reference evidence="5 6" key="1">
    <citation type="submission" date="2012-06" db="EMBL/GenBank/DDBJ databases">
        <title>Finished chromosome of genome of Microcoleus sp. PCC 7113.</title>
        <authorList>
            <consortium name="US DOE Joint Genome Institute"/>
            <person name="Gugger M."/>
            <person name="Coursin T."/>
            <person name="Rippka R."/>
            <person name="Tandeau De Marsac N."/>
            <person name="Huntemann M."/>
            <person name="Wei C.-L."/>
            <person name="Han J."/>
            <person name="Detter J.C."/>
            <person name="Han C."/>
            <person name="Tapia R."/>
            <person name="Chen A."/>
            <person name="Kyrpides N."/>
            <person name="Mavromatis K."/>
            <person name="Markowitz V."/>
            <person name="Szeto E."/>
            <person name="Ivanova N."/>
            <person name="Pagani I."/>
            <person name="Pati A."/>
            <person name="Goodwin L."/>
            <person name="Nordberg H.P."/>
            <person name="Cantor M.N."/>
            <person name="Hua S.X."/>
            <person name="Woyke T."/>
            <person name="Kerfeld C.A."/>
        </authorList>
    </citation>
    <scope>NUCLEOTIDE SEQUENCE [LARGE SCALE GENOMIC DNA]</scope>
    <source>
        <strain evidence="5 6">PCC 7113</strain>
    </source>
</reference>
<dbReference type="eggNOG" id="COG2319">
    <property type="taxonomic scope" value="Bacteria"/>
</dbReference>
<dbReference type="RefSeq" id="WP_015183767.1">
    <property type="nucleotide sequence ID" value="NC_019738.1"/>
</dbReference>
<dbReference type="SMART" id="SM00320">
    <property type="entry name" value="WD40"/>
    <property type="match status" value="7"/>
</dbReference>
<dbReference type="InterPro" id="IPR017441">
    <property type="entry name" value="Protein_kinase_ATP_BS"/>
</dbReference>
<dbReference type="SMART" id="SM00220">
    <property type="entry name" value="S_TKc"/>
    <property type="match status" value="1"/>
</dbReference>
<dbReference type="InterPro" id="IPR001680">
    <property type="entry name" value="WD40_rpt"/>
</dbReference>
<dbReference type="CDD" id="cd00200">
    <property type="entry name" value="WD40"/>
    <property type="match status" value="1"/>
</dbReference>
<dbReference type="SUPFAM" id="SSF56112">
    <property type="entry name" value="Protein kinase-like (PK-like)"/>
    <property type="match status" value="1"/>
</dbReference>
<dbReference type="PROSITE" id="PS50294">
    <property type="entry name" value="WD_REPEATS_REGION"/>
    <property type="match status" value="2"/>
</dbReference>
<dbReference type="Pfam" id="PF00400">
    <property type="entry name" value="WD40"/>
    <property type="match status" value="6"/>
</dbReference>
<dbReference type="EMBL" id="CP003630">
    <property type="protein sequence ID" value="AFZ19628.1"/>
    <property type="molecule type" value="Genomic_DNA"/>
</dbReference>
<dbReference type="NCBIfam" id="NF045510">
    <property type="entry name" value="4Cys_prefix_kin"/>
    <property type="match status" value="1"/>
</dbReference>
<keyword evidence="2" id="KW-0547">Nucleotide-binding</keyword>
<dbReference type="STRING" id="1173027.Mic7113_3920"/>
<gene>
    <name evidence="5" type="ORF">Mic7113_3920</name>
</gene>
<protein>
    <submittedName>
        <fullName evidence="5">WD40 repeat-containing protein</fullName>
    </submittedName>
</protein>
<dbReference type="Proteomes" id="UP000010471">
    <property type="component" value="Chromosome"/>
</dbReference>
<dbReference type="CDD" id="cd14014">
    <property type="entry name" value="STKc_PknB_like"/>
    <property type="match status" value="1"/>
</dbReference>
<accession>K9WHH7</accession>
<proteinExistence type="predicted"/>
<evidence type="ECO:0000259" key="4">
    <source>
        <dbReference type="PROSITE" id="PS50011"/>
    </source>
</evidence>
<feature type="region of interest" description="Disordered" evidence="3">
    <location>
        <begin position="315"/>
        <end position="341"/>
    </location>
</feature>
<evidence type="ECO:0000256" key="1">
    <source>
        <dbReference type="PROSITE-ProRule" id="PRU00221"/>
    </source>
</evidence>
<sequence>MSYCLNPSCSKPQNPKDIQLCRSCGSALLLHKRYQALKLIGQGGFGRTFLAVDGGKPSQPRCVIKQFFPQQPGTDHAQKAAELFRQEAKRLKELGKHPQIPTLLAYFEQKGQQYLVQECIEGQNLAQELTEEGAFNESQIRELLTSLLPILKFVHDHQVIHRDIKPANIIRRISPTLGTQRGATLTHSRKSQLVLVDFGAAKFATGTALLKTGTSIGSAEYTAPEQIRGKAVFASDLYSLGVTCIHLLTQIPPFDLFDSSEDTWVWRDFLLNPVSDALARVLDKLLQSATKRRYQSVAEVVRDLNLVPTPRATQTFSVPRTHSRSTPQTTPKPAVQASTASPLQTPGWLDADIFEDYCDQTQCVFPFDVASEAPIQPVAHPHDSWVTTTPKNLRQAAAVRVGFATLMIFATSSLVRLAANHWTETQLSPGDSLSTLLDTEPPRSDFLEMAQPIYTISKSGSILSLAISPDGQTLVSGSDSDWWEVSPSAEQGTSRSLKDQQQSKITVWDLPTGKRRYTLDTQYPVWSVALSPDSQILITSTTNHSSDQSGVSGDKGSIQLWHLGTGKLLHTIPKSVEDGKFVAISPDGQTLASSANESIKLWDLQTGKLIRILDAQASGVDSLVFSQDGQTLASTGFDGSITLWNRRTGDLIRTLEGQVGALDSISISPDGQTVVSGITKGEQGAIATWNVHTGKLIHTFNPPNPVDKVAISPDGKTFATSTWDSKAGIIKVWNLETGKLIRTLQAHLSVVDSLSFSPDGKTLISGSLDQSIKIWQVYP</sequence>
<evidence type="ECO:0000256" key="3">
    <source>
        <dbReference type="SAM" id="MobiDB-lite"/>
    </source>
</evidence>
<dbReference type="HOGENOM" id="CLU_000288_135_4_3"/>
<dbReference type="Pfam" id="PF00069">
    <property type="entry name" value="Pkinase"/>
    <property type="match status" value="1"/>
</dbReference>
<dbReference type="InterPro" id="IPR000719">
    <property type="entry name" value="Prot_kinase_dom"/>
</dbReference>
<keyword evidence="6" id="KW-1185">Reference proteome</keyword>